<dbReference type="PANTHER" id="PTHR43747">
    <property type="entry name" value="FAD-BINDING PROTEIN"/>
    <property type="match status" value="1"/>
</dbReference>
<name>A0ABY6Q6Z7_9GAMM</name>
<dbReference type="PIRSF" id="PIRSF011396">
    <property type="entry name" value="Trp_halogenase"/>
    <property type="match status" value="1"/>
</dbReference>
<dbReference type="EMBL" id="CP036501">
    <property type="protein sequence ID" value="UZP75062.1"/>
    <property type="molecule type" value="Genomic_DNA"/>
</dbReference>
<dbReference type="RefSeq" id="WP_279241529.1">
    <property type="nucleotide sequence ID" value="NZ_CP036501.1"/>
</dbReference>
<sequence length="496" mass="56268">MKQRTVNNVVIAGGGTAGWMAAAALSRLVGRKINVTLVESEEIGTVGVGEATIPTILTINRLLQIPEPDFIKLTSGTFKLGIRFENWRKQGEDYIHSFGDTGKGSWAAGFHHFWLRAKEMGLAEEYGEYCTELKAAEAERFAITSQNKLNYAYHLDATKYGMYLRRLAESSGATRIEGKIKRVETSSEDGFIEALHLEDGQRIEGDLFIDCTGFRALLSEGALATGFDDWSHWLPANRAWAVQSELKEHPKPYTRAIAHKVGWQWRIPLQHRAGNGLVYSNEFMDDDTARELLLSNVPDKPLTEPRPIKFVTGQRKQYWNKNCIAIGLSSGFIEPLESTSIHFIQNGIMWLLLMFPDACIEPSTVNEYNRTMRSEAEHIRDFIVLHYTLNQRHGDPFWDYCRNMDLPDSLKHRMELFERSARVFKPQDDVFAENSWVQVMMGQGMEPQGYHNIAQAMSESQMTAFLKGIQHEVAQTVAKLPEHGAFVKTLVQHARV</sequence>
<dbReference type="InterPro" id="IPR033856">
    <property type="entry name" value="Trp_halogen"/>
</dbReference>
<evidence type="ECO:0000313" key="1">
    <source>
        <dbReference type="EMBL" id="UZP75062.1"/>
    </source>
</evidence>
<dbReference type="InterPro" id="IPR006905">
    <property type="entry name" value="Flavin_halogenase"/>
</dbReference>
<dbReference type="PANTHER" id="PTHR43747:SF4">
    <property type="entry name" value="FLAVIN-DEPENDENT TRYPTOPHAN HALOGENASE"/>
    <property type="match status" value="1"/>
</dbReference>
<organism evidence="1 2">
    <name type="scientific">Candidatus Paraluminiphilus aquimaris</name>
    <dbReference type="NCBI Taxonomy" id="2518994"/>
    <lineage>
        <taxon>Bacteria</taxon>
        <taxon>Pseudomonadati</taxon>
        <taxon>Pseudomonadota</taxon>
        <taxon>Gammaproteobacteria</taxon>
        <taxon>Cellvibrionales</taxon>
        <taxon>Halieaceae</taxon>
        <taxon>Candidatus Paraluminiphilus</taxon>
    </lineage>
</organism>
<accession>A0ABY6Q6Z7</accession>
<protein>
    <submittedName>
        <fullName evidence="1">Tryptophan 7-halogenase</fullName>
    </submittedName>
</protein>
<dbReference type="SUPFAM" id="SSF51905">
    <property type="entry name" value="FAD/NAD(P)-binding domain"/>
    <property type="match status" value="1"/>
</dbReference>
<dbReference type="Pfam" id="PF04820">
    <property type="entry name" value="Trp_halogenase"/>
    <property type="match status" value="1"/>
</dbReference>
<dbReference type="InterPro" id="IPR036188">
    <property type="entry name" value="FAD/NAD-bd_sf"/>
</dbReference>
<dbReference type="Proteomes" id="UP001317963">
    <property type="component" value="Chromosome"/>
</dbReference>
<proteinExistence type="predicted"/>
<keyword evidence="2" id="KW-1185">Reference proteome</keyword>
<reference evidence="1 2" key="1">
    <citation type="submission" date="2019-02" db="EMBL/GenBank/DDBJ databases">
        <title>Halieaceae_genomes.</title>
        <authorList>
            <person name="Li S.-H."/>
        </authorList>
    </citation>
    <scope>NUCLEOTIDE SEQUENCE [LARGE SCALE GENOMIC DNA]</scope>
    <source>
        <strain evidence="1 2">JH123</strain>
    </source>
</reference>
<dbReference type="Gene3D" id="3.50.50.60">
    <property type="entry name" value="FAD/NAD(P)-binding domain"/>
    <property type="match status" value="1"/>
</dbReference>
<dbReference type="InterPro" id="IPR050816">
    <property type="entry name" value="Flavin-dep_Halogenase_NPB"/>
</dbReference>
<gene>
    <name evidence="1" type="ORF">E0F26_10065</name>
</gene>
<evidence type="ECO:0000313" key="2">
    <source>
        <dbReference type="Proteomes" id="UP001317963"/>
    </source>
</evidence>